<dbReference type="Pfam" id="PF00534">
    <property type="entry name" value="Glycos_transf_1"/>
    <property type="match status" value="1"/>
</dbReference>
<organism evidence="5 6">
    <name type="scientific">Aeromicrobium marinum DSM 15272</name>
    <dbReference type="NCBI Taxonomy" id="585531"/>
    <lineage>
        <taxon>Bacteria</taxon>
        <taxon>Bacillati</taxon>
        <taxon>Actinomycetota</taxon>
        <taxon>Actinomycetes</taxon>
        <taxon>Propionibacteriales</taxon>
        <taxon>Nocardioidaceae</taxon>
        <taxon>Aeromicrobium</taxon>
    </lineage>
</organism>
<dbReference type="InterPro" id="IPR001296">
    <property type="entry name" value="Glyco_trans_1"/>
</dbReference>
<keyword evidence="1 5" id="KW-0328">Glycosyltransferase</keyword>
<dbReference type="EC" id="2.4.-.-" evidence="5"/>
<dbReference type="HOGENOM" id="CLU_009583_11_3_11"/>
<dbReference type="Pfam" id="PF13579">
    <property type="entry name" value="Glyco_trans_4_4"/>
    <property type="match status" value="1"/>
</dbReference>
<evidence type="ECO:0000313" key="5">
    <source>
        <dbReference type="EMBL" id="EFQ84303.1"/>
    </source>
</evidence>
<keyword evidence="6" id="KW-1185">Reference proteome</keyword>
<dbReference type="EMBL" id="ACLF03000003">
    <property type="protein sequence ID" value="EFQ84303.1"/>
    <property type="molecule type" value="Genomic_DNA"/>
</dbReference>
<dbReference type="PANTHER" id="PTHR45947">
    <property type="entry name" value="SULFOQUINOVOSYL TRANSFERASE SQD2"/>
    <property type="match status" value="1"/>
</dbReference>
<dbReference type="STRING" id="585531.HMPREF0063_11019"/>
<name>E2S933_9ACTN</name>
<dbReference type="GO" id="GO:1901137">
    <property type="term" value="P:carbohydrate derivative biosynthetic process"/>
    <property type="evidence" value="ECO:0007669"/>
    <property type="project" value="UniProtKB-ARBA"/>
</dbReference>
<evidence type="ECO:0000259" key="3">
    <source>
        <dbReference type="Pfam" id="PF00534"/>
    </source>
</evidence>
<feature type="domain" description="Glycosyl transferase family 1" evidence="3">
    <location>
        <begin position="206"/>
        <end position="371"/>
    </location>
</feature>
<dbReference type="eggNOG" id="COG0707">
    <property type="taxonomic scope" value="Bacteria"/>
</dbReference>
<dbReference type="Gene3D" id="3.40.50.2000">
    <property type="entry name" value="Glycogen Phosphorylase B"/>
    <property type="match status" value="2"/>
</dbReference>
<evidence type="ECO:0000313" key="6">
    <source>
        <dbReference type="Proteomes" id="UP000003111"/>
    </source>
</evidence>
<evidence type="ECO:0000256" key="1">
    <source>
        <dbReference type="ARBA" id="ARBA00022676"/>
    </source>
</evidence>
<keyword evidence="2 5" id="KW-0808">Transferase</keyword>
<comment type="caution">
    <text evidence="5">The sequence shown here is derived from an EMBL/GenBank/DDBJ whole genome shotgun (WGS) entry which is preliminary data.</text>
</comment>
<dbReference type="InterPro" id="IPR028098">
    <property type="entry name" value="Glyco_trans_4-like_N"/>
</dbReference>
<dbReference type="AlphaFoldDB" id="E2S933"/>
<accession>E2S933</accession>
<dbReference type="Proteomes" id="UP000003111">
    <property type="component" value="Unassembled WGS sequence"/>
</dbReference>
<dbReference type="PANTHER" id="PTHR45947:SF3">
    <property type="entry name" value="SULFOQUINOVOSYL TRANSFERASE SQD2"/>
    <property type="match status" value="1"/>
</dbReference>
<evidence type="ECO:0000259" key="4">
    <source>
        <dbReference type="Pfam" id="PF13579"/>
    </source>
</evidence>
<dbReference type="GO" id="GO:0016758">
    <property type="term" value="F:hexosyltransferase activity"/>
    <property type="evidence" value="ECO:0007669"/>
    <property type="project" value="TreeGrafter"/>
</dbReference>
<dbReference type="RefSeq" id="WP_007078041.1">
    <property type="nucleotide sequence ID" value="NZ_CM001024.1"/>
</dbReference>
<protein>
    <submittedName>
        <fullName evidence="5">Glycosyltransferase, group 1 family protein</fullName>
        <ecNumber evidence="5">2.4.-.-</ecNumber>
    </submittedName>
</protein>
<reference evidence="5" key="1">
    <citation type="submission" date="2010-08" db="EMBL/GenBank/DDBJ databases">
        <authorList>
            <person name="Muzny D."/>
            <person name="Qin X."/>
            <person name="Buhay C."/>
            <person name="Dugan-Rocha S."/>
            <person name="Ding Y."/>
            <person name="Chen G."/>
            <person name="Hawes A."/>
            <person name="Holder M."/>
            <person name="Jhangiani S."/>
            <person name="Johnson A."/>
            <person name="Khan Z."/>
            <person name="Li Z."/>
            <person name="Liu W."/>
            <person name="Liu X."/>
            <person name="Perez L."/>
            <person name="Shen H."/>
            <person name="Wang Q."/>
            <person name="Watt J."/>
            <person name="Xi L."/>
            <person name="Xin Y."/>
            <person name="Zhou J."/>
            <person name="Deng J."/>
            <person name="Jiang H."/>
            <person name="Liu Y."/>
            <person name="Qu J."/>
            <person name="Song X.-Z."/>
            <person name="Zhang L."/>
            <person name="Villasana D."/>
            <person name="Johnson A."/>
            <person name="Liu J."/>
            <person name="Liyanage D."/>
            <person name="Lorensuhewa L."/>
            <person name="Robinson T."/>
            <person name="Song A."/>
            <person name="Song B.-B."/>
            <person name="Dinh H."/>
            <person name="Thornton R."/>
            <person name="Coyle M."/>
            <person name="Francisco L."/>
            <person name="Jackson L."/>
            <person name="Javaid M."/>
            <person name="Korchina V."/>
            <person name="Kovar C."/>
            <person name="Mata R."/>
            <person name="Mathew T."/>
            <person name="Ngo R."/>
            <person name="Nguyen L."/>
            <person name="Nguyen N."/>
            <person name="Okwuonu G."/>
            <person name="Ongeri F."/>
            <person name="Pham C."/>
            <person name="Simmons D."/>
            <person name="Wilczek-Boney K."/>
            <person name="Hale W."/>
            <person name="Jakkamsetti A."/>
            <person name="Pham P."/>
            <person name="Ruth R."/>
            <person name="San Lucas F."/>
            <person name="Warren J."/>
            <person name="Zhang J."/>
            <person name="Zhao Z."/>
            <person name="Zhou C."/>
            <person name="Zhu D."/>
            <person name="Lee S."/>
            <person name="Bess C."/>
            <person name="Blankenburg K."/>
            <person name="Forbes L."/>
            <person name="Fu Q."/>
            <person name="Gubbala S."/>
            <person name="Hirani K."/>
            <person name="Jayaseelan J.C."/>
            <person name="Lara F."/>
            <person name="Munidasa M."/>
            <person name="Palculict T."/>
            <person name="Patil S."/>
            <person name="Pu L.-L."/>
            <person name="Saada N."/>
            <person name="Tang L."/>
            <person name="Weissenberger G."/>
            <person name="Zhu Y."/>
            <person name="Hemphill L."/>
            <person name="Shang Y."/>
            <person name="Youmans B."/>
            <person name="Ayvaz T."/>
            <person name="Ross M."/>
            <person name="Santibanez J."/>
            <person name="Aqrawi P."/>
            <person name="Gross S."/>
            <person name="Joshi V."/>
            <person name="Fowler G."/>
            <person name="Nazareth L."/>
            <person name="Reid J."/>
            <person name="Worley K."/>
            <person name="Petrosino J."/>
            <person name="Highlander S."/>
            <person name="Gibbs R."/>
        </authorList>
    </citation>
    <scope>NUCLEOTIDE SEQUENCE [LARGE SCALE GENOMIC DNA]</scope>
    <source>
        <strain evidence="5">DSM 15272</strain>
    </source>
</reference>
<dbReference type="InterPro" id="IPR050194">
    <property type="entry name" value="Glycosyltransferase_grp1"/>
</dbReference>
<dbReference type="OrthoDB" id="3180470at2"/>
<gene>
    <name evidence="5" type="ORF">HMPREF0063_11019</name>
</gene>
<sequence>MRMLVHDFSGHPFQVQLSRELSRRGHDVVHSSCAGYVSGKGHLVAGPDESLTFETVGDGVVLAKDQFLKRLLQEVRLGFELVRHVRRVRPDVALMSNVQIPTLTIFALAMMVTRTPWVLWHQDVYSVAMRSFAGAKLSRSFRYVAGGVAVAERWCSRRSSAVVAIADSFVEVHRQWGTADKVTVIPNWAPLDEIVPRERKNDWSVEHRLDDTLTLLYSGTLGLKHDPALLVSVARRVREAGRDVRLVVVNEGPAVEVIRAEAARHDVPVTLLPFQPYERLPEVLASGDVLVVLLDQQAGAFSVPSKTLSYLCAGRPILGLMPAENLAADLVAGVGGGVFAPAETAMDDAATWVAELLGDPERRERIGADARALAEREFALSDCADRFERILTASGR</sequence>
<evidence type="ECO:0000256" key="2">
    <source>
        <dbReference type="ARBA" id="ARBA00022679"/>
    </source>
</evidence>
<feature type="domain" description="Glycosyltransferase subfamily 4-like N-terminal" evidence="4">
    <location>
        <begin position="16"/>
        <end position="188"/>
    </location>
</feature>
<dbReference type="CDD" id="cd03794">
    <property type="entry name" value="GT4_WbuB-like"/>
    <property type="match status" value="1"/>
</dbReference>
<dbReference type="SUPFAM" id="SSF53756">
    <property type="entry name" value="UDP-Glycosyltransferase/glycogen phosphorylase"/>
    <property type="match status" value="1"/>
</dbReference>
<proteinExistence type="predicted"/>